<dbReference type="InterPro" id="IPR007711">
    <property type="entry name" value="HigB-1"/>
</dbReference>
<dbReference type="Gene3D" id="3.30.2310.20">
    <property type="entry name" value="RelE-like"/>
    <property type="match status" value="1"/>
</dbReference>
<comment type="caution">
    <text evidence="1">The sequence shown here is derived from an EMBL/GenBank/DDBJ whole genome shotgun (WGS) entry which is preliminary data.</text>
</comment>
<keyword evidence="2" id="KW-1185">Reference proteome</keyword>
<organism evidence="1 2">
    <name type="scientific">Mucilaginibacter psychrotolerans</name>
    <dbReference type="NCBI Taxonomy" id="1524096"/>
    <lineage>
        <taxon>Bacteria</taxon>
        <taxon>Pseudomonadati</taxon>
        <taxon>Bacteroidota</taxon>
        <taxon>Sphingobacteriia</taxon>
        <taxon>Sphingobacteriales</taxon>
        <taxon>Sphingobacteriaceae</taxon>
        <taxon>Mucilaginibacter</taxon>
    </lineage>
</organism>
<gene>
    <name evidence="1" type="ORF">E2R66_12670</name>
</gene>
<dbReference type="OrthoDB" id="9801102at2"/>
<reference evidence="1 2" key="1">
    <citation type="journal article" date="2017" name="Int. J. Syst. Evol. Microbiol.">
        <title>Mucilaginibacterpsychrotolerans sp. nov., isolated from peatlands.</title>
        <authorList>
            <person name="Deng Y."/>
            <person name="Shen L."/>
            <person name="Xu B."/>
            <person name="Liu Y."/>
            <person name="Gu Z."/>
            <person name="Liu H."/>
            <person name="Zhou Y."/>
        </authorList>
    </citation>
    <scope>NUCLEOTIDE SEQUENCE [LARGE SCALE GENOMIC DNA]</scope>
    <source>
        <strain evidence="1 2">NH7-4</strain>
    </source>
</reference>
<dbReference type="Proteomes" id="UP000297540">
    <property type="component" value="Unassembled WGS sequence"/>
</dbReference>
<dbReference type="InterPro" id="IPR035093">
    <property type="entry name" value="RelE/ParE_toxin_dom_sf"/>
</dbReference>
<evidence type="ECO:0000313" key="1">
    <source>
        <dbReference type="EMBL" id="TFF37283.1"/>
    </source>
</evidence>
<sequence length="92" mass="10538">MIETIRSKALKLYYEDGNGAKLPHDQLSKIARILTALDAVTSDDDIKQLGLGIHKLTGNMKDFWSIKVSANYRIVFRFEDGDIFDVDYVDYH</sequence>
<dbReference type="Pfam" id="PF05015">
    <property type="entry name" value="HigB-like_toxin"/>
    <property type="match status" value="1"/>
</dbReference>
<name>A0A4Y8SDV4_9SPHI</name>
<dbReference type="PANTHER" id="PTHR40266:SF2">
    <property type="entry name" value="TOXIN HIGB-1"/>
    <property type="match status" value="1"/>
</dbReference>
<dbReference type="RefSeq" id="WP_133231271.1">
    <property type="nucleotide sequence ID" value="NZ_SOZE01000011.1"/>
</dbReference>
<dbReference type="EMBL" id="SOZE01000011">
    <property type="protein sequence ID" value="TFF37283.1"/>
    <property type="molecule type" value="Genomic_DNA"/>
</dbReference>
<accession>A0A4Y8SDV4</accession>
<dbReference type="PANTHER" id="PTHR40266">
    <property type="entry name" value="TOXIN HIGB-1"/>
    <property type="match status" value="1"/>
</dbReference>
<dbReference type="SUPFAM" id="SSF143011">
    <property type="entry name" value="RelE-like"/>
    <property type="match status" value="1"/>
</dbReference>
<protein>
    <submittedName>
        <fullName evidence="1">Plasmid maintenance system killer</fullName>
    </submittedName>
</protein>
<proteinExistence type="predicted"/>
<evidence type="ECO:0000313" key="2">
    <source>
        <dbReference type="Proteomes" id="UP000297540"/>
    </source>
</evidence>
<dbReference type="AlphaFoldDB" id="A0A4Y8SDV4"/>